<dbReference type="SUPFAM" id="SSF53335">
    <property type="entry name" value="S-adenosyl-L-methionine-dependent methyltransferases"/>
    <property type="match status" value="1"/>
</dbReference>
<dbReference type="EMBL" id="QVPD01000002">
    <property type="protein sequence ID" value="RFP61824.1"/>
    <property type="molecule type" value="Genomic_DNA"/>
</dbReference>
<evidence type="ECO:0000259" key="1">
    <source>
        <dbReference type="Pfam" id="PF13649"/>
    </source>
</evidence>
<sequence length="234" mass="25263">MTAIRPLDGATAARIARAFAPAHWYGNRWHYCYSRIKLRSDPLYPGVVQALRGSRAPLLDLGCGIGLLAHALRAGGVDLPYRGIDNDAGKIAQARRAAAVAGLGGVDFQQLDLARALPAHRGSVAVLDVLQYLDDDAQARLLDAAIAMLAPGARLVLRSGLEDDSRRMRVTRGFDLVANRLGWMNAAPKRYPRADALRARLLAAGLEVDFTPLRGHTPFNNWRVVATRPGSGVS</sequence>
<protein>
    <submittedName>
        <fullName evidence="2">Class I SAM-dependent methyltransferase</fullName>
    </submittedName>
</protein>
<accession>A0A372DQQ5</accession>
<dbReference type="OrthoDB" id="5565939at2"/>
<reference evidence="2 3" key="1">
    <citation type="submission" date="2018-08" db="EMBL/GenBank/DDBJ databases">
        <title>Lysobacter weifangensis sp. nov., a new member of the family 'Xanthomonadaceae', isolated from soil in a farmland.</title>
        <authorList>
            <person name="Zhao H."/>
        </authorList>
    </citation>
    <scope>NUCLEOTIDE SEQUENCE [LARGE SCALE GENOMIC DNA]</scope>
    <source>
        <strain evidence="2 3">WF-2</strain>
    </source>
</reference>
<comment type="caution">
    <text evidence="2">The sequence shown here is derived from an EMBL/GenBank/DDBJ whole genome shotgun (WGS) entry which is preliminary data.</text>
</comment>
<evidence type="ECO:0000313" key="2">
    <source>
        <dbReference type="EMBL" id="RFP61824.1"/>
    </source>
</evidence>
<dbReference type="Proteomes" id="UP000262917">
    <property type="component" value="Unassembled WGS sequence"/>
</dbReference>
<dbReference type="GO" id="GO:0032259">
    <property type="term" value="P:methylation"/>
    <property type="evidence" value="ECO:0007669"/>
    <property type="project" value="UniProtKB-KW"/>
</dbReference>
<organism evidence="2 3">
    <name type="scientific">Cognatiluteimonas weifangensis</name>
    <dbReference type="NCBI Taxonomy" id="2303539"/>
    <lineage>
        <taxon>Bacteria</taxon>
        <taxon>Pseudomonadati</taxon>
        <taxon>Pseudomonadota</taxon>
        <taxon>Gammaproteobacteria</taxon>
        <taxon>Lysobacterales</taxon>
        <taxon>Lysobacteraceae</taxon>
        <taxon>Cognatiluteimonas</taxon>
    </lineage>
</organism>
<keyword evidence="3" id="KW-1185">Reference proteome</keyword>
<dbReference type="AlphaFoldDB" id="A0A372DQQ5"/>
<dbReference type="GO" id="GO:0008168">
    <property type="term" value="F:methyltransferase activity"/>
    <property type="evidence" value="ECO:0007669"/>
    <property type="project" value="UniProtKB-KW"/>
</dbReference>
<dbReference type="InterPro" id="IPR041698">
    <property type="entry name" value="Methyltransf_25"/>
</dbReference>
<dbReference type="InterPro" id="IPR029063">
    <property type="entry name" value="SAM-dependent_MTases_sf"/>
</dbReference>
<dbReference type="CDD" id="cd02440">
    <property type="entry name" value="AdoMet_MTases"/>
    <property type="match status" value="1"/>
</dbReference>
<keyword evidence="2" id="KW-0808">Transferase</keyword>
<dbReference type="Gene3D" id="3.40.50.150">
    <property type="entry name" value="Vaccinia Virus protein VP39"/>
    <property type="match status" value="1"/>
</dbReference>
<dbReference type="Pfam" id="PF13649">
    <property type="entry name" value="Methyltransf_25"/>
    <property type="match status" value="1"/>
</dbReference>
<feature type="domain" description="Methyltransferase" evidence="1">
    <location>
        <begin position="59"/>
        <end position="152"/>
    </location>
</feature>
<gene>
    <name evidence="2" type="ORF">D0Y53_01810</name>
</gene>
<proteinExistence type="predicted"/>
<name>A0A372DQQ5_9GAMM</name>
<keyword evidence="2" id="KW-0489">Methyltransferase</keyword>
<evidence type="ECO:0000313" key="3">
    <source>
        <dbReference type="Proteomes" id="UP000262917"/>
    </source>
</evidence>